<keyword evidence="2" id="KW-1185">Reference proteome</keyword>
<protein>
    <recommendedName>
        <fullName evidence="3">Plasmid mobilization relaxosome protein MobC</fullName>
    </recommendedName>
</protein>
<name>A0ABY4GE60_9BACT</name>
<evidence type="ECO:0008006" key="3">
    <source>
        <dbReference type="Google" id="ProtNLM"/>
    </source>
</evidence>
<proteinExistence type="predicted"/>
<sequence>MTTHVSAGRYEELRQGAAEVRQPLSQYLRPLVEAGVGRRRRPVLQLSVEQDGYLRQLAGLANTLQHLARKAQLEGFSAVGEEVGRQVAAVSKLLDYFGERV</sequence>
<dbReference type="RefSeq" id="WP_245126918.1">
    <property type="nucleotide sequence ID" value="NZ_CP095064.1"/>
</dbReference>
<organism evidence="1 2">
    <name type="scientific">Hymenobacter volaticus</name>
    <dbReference type="NCBI Taxonomy" id="2932254"/>
    <lineage>
        <taxon>Bacteria</taxon>
        <taxon>Pseudomonadati</taxon>
        <taxon>Bacteroidota</taxon>
        <taxon>Cytophagia</taxon>
        <taxon>Cytophagales</taxon>
        <taxon>Hymenobacteraceae</taxon>
        <taxon>Hymenobacter</taxon>
    </lineage>
</organism>
<evidence type="ECO:0000313" key="1">
    <source>
        <dbReference type="EMBL" id="UOQ69164.1"/>
    </source>
</evidence>
<accession>A0ABY4GE60</accession>
<evidence type="ECO:0000313" key="2">
    <source>
        <dbReference type="Proteomes" id="UP000830401"/>
    </source>
</evidence>
<reference evidence="1" key="1">
    <citation type="submission" date="2022-04" db="EMBL/GenBank/DDBJ databases">
        <title>Hymenobacter sp. isolated from the air.</title>
        <authorList>
            <person name="Won M."/>
            <person name="Lee C.-M."/>
            <person name="Woen H.-Y."/>
            <person name="Kwon S.-W."/>
        </authorList>
    </citation>
    <scope>NUCLEOTIDE SEQUENCE</scope>
    <source>
        <strain evidence="1">5420S-77</strain>
        <plasmid evidence="1">unnamed3</plasmid>
    </source>
</reference>
<geneLocation type="plasmid" evidence="1 2">
    <name>unnamed3</name>
</geneLocation>
<gene>
    <name evidence="1" type="ORF">MUN86_25970</name>
</gene>
<dbReference type="EMBL" id="CP095064">
    <property type="protein sequence ID" value="UOQ69164.1"/>
    <property type="molecule type" value="Genomic_DNA"/>
</dbReference>
<dbReference type="Proteomes" id="UP000830401">
    <property type="component" value="Plasmid unnamed3"/>
</dbReference>
<keyword evidence="1" id="KW-0614">Plasmid</keyword>